<evidence type="ECO:0000256" key="3">
    <source>
        <dbReference type="ARBA" id="ARBA00007931"/>
    </source>
</evidence>
<dbReference type="CDD" id="cd06161">
    <property type="entry name" value="S2P-M50_SpoIVFB"/>
    <property type="match status" value="1"/>
</dbReference>
<dbReference type="KEGG" id="txy:Thexy_1566"/>
<evidence type="ECO:0000256" key="10">
    <source>
        <dbReference type="ARBA" id="ARBA00023049"/>
    </source>
</evidence>
<dbReference type="PANTHER" id="PTHR39188:SF3">
    <property type="entry name" value="STAGE IV SPORULATION PROTEIN FB"/>
    <property type="match status" value="1"/>
</dbReference>
<evidence type="ECO:0000256" key="11">
    <source>
        <dbReference type="ARBA" id="ARBA00023136"/>
    </source>
</evidence>
<keyword evidence="7" id="KW-0378">Hydrolase</keyword>
<evidence type="ECO:0000256" key="4">
    <source>
        <dbReference type="ARBA" id="ARBA00022670"/>
    </source>
</evidence>
<dbReference type="GO" id="GO:0046872">
    <property type="term" value="F:metal ion binding"/>
    <property type="evidence" value="ECO:0007669"/>
    <property type="project" value="UniProtKB-KW"/>
</dbReference>
<feature type="transmembrane region" description="Helical" evidence="12">
    <location>
        <begin position="20"/>
        <end position="42"/>
    </location>
</feature>
<name>F6BHC4_THEXL</name>
<evidence type="ECO:0000256" key="5">
    <source>
        <dbReference type="ARBA" id="ARBA00022692"/>
    </source>
</evidence>
<dbReference type="eggNOG" id="COG1994">
    <property type="taxonomic scope" value="Bacteria"/>
</dbReference>
<dbReference type="Proteomes" id="UP000007239">
    <property type="component" value="Chromosome"/>
</dbReference>
<comment type="cofactor">
    <cofactor evidence="1">
        <name>Zn(2+)</name>
        <dbReference type="ChEBI" id="CHEBI:29105"/>
    </cofactor>
</comment>
<feature type="domain" description="Peptidase M50" evidence="13">
    <location>
        <begin position="34"/>
        <end position="105"/>
    </location>
</feature>
<reference evidence="14" key="1">
    <citation type="submission" date="2011-05" db="EMBL/GenBank/DDBJ databases">
        <title>Complete sequence of Thermoanaerobacterium xylanolyticum LX-11.</title>
        <authorList>
            <consortium name="US DOE Joint Genome Institute"/>
            <person name="Lucas S."/>
            <person name="Han J."/>
            <person name="Lapidus A."/>
            <person name="Cheng J.-F."/>
            <person name="Goodwin L."/>
            <person name="Pitluck S."/>
            <person name="Peters L."/>
            <person name="Mikhailova N."/>
            <person name="Lu M."/>
            <person name="Han C."/>
            <person name="Tapia R."/>
            <person name="Land M."/>
            <person name="Hauser L."/>
            <person name="Kyrpides N."/>
            <person name="Ivanova N."/>
            <person name="Pagani I."/>
            <person name="Hemme C."/>
            <person name="Woyke T."/>
        </authorList>
    </citation>
    <scope>NUCLEOTIDE SEQUENCE</scope>
    <source>
        <strain evidence="14">LX-11</strain>
    </source>
</reference>
<dbReference type="HOGENOM" id="CLU_037123_0_1_9"/>
<keyword evidence="10" id="KW-0482">Metalloprotease</keyword>
<dbReference type="STRING" id="858215.Thexy_1566"/>
<evidence type="ECO:0000256" key="8">
    <source>
        <dbReference type="ARBA" id="ARBA00022833"/>
    </source>
</evidence>
<comment type="subcellular location">
    <subcellularLocation>
        <location evidence="2">Membrane</location>
        <topology evidence="2">Multi-pass membrane protein</topology>
    </subcellularLocation>
</comment>
<keyword evidence="5 12" id="KW-0812">Transmembrane</keyword>
<dbReference type="GO" id="GO:0008237">
    <property type="term" value="F:metallopeptidase activity"/>
    <property type="evidence" value="ECO:0007669"/>
    <property type="project" value="UniProtKB-KW"/>
</dbReference>
<feature type="transmembrane region" description="Helical" evidence="12">
    <location>
        <begin position="84"/>
        <end position="108"/>
    </location>
</feature>
<evidence type="ECO:0000256" key="7">
    <source>
        <dbReference type="ARBA" id="ARBA00022801"/>
    </source>
</evidence>
<evidence type="ECO:0000313" key="14">
    <source>
        <dbReference type="EMBL" id="AEF17597.1"/>
    </source>
</evidence>
<dbReference type="PANTHER" id="PTHR39188">
    <property type="entry name" value="MEMBRANE-ASSOCIATED ZINC METALLOPROTEASE M50B"/>
    <property type="match status" value="1"/>
</dbReference>
<dbReference type="InterPro" id="IPR008915">
    <property type="entry name" value="Peptidase_M50"/>
</dbReference>
<evidence type="ECO:0000256" key="1">
    <source>
        <dbReference type="ARBA" id="ARBA00001947"/>
    </source>
</evidence>
<evidence type="ECO:0000256" key="9">
    <source>
        <dbReference type="ARBA" id="ARBA00022989"/>
    </source>
</evidence>
<keyword evidence="15" id="KW-1185">Reference proteome</keyword>
<evidence type="ECO:0000259" key="13">
    <source>
        <dbReference type="Pfam" id="PF02163"/>
    </source>
</evidence>
<evidence type="ECO:0000256" key="6">
    <source>
        <dbReference type="ARBA" id="ARBA00022723"/>
    </source>
</evidence>
<gene>
    <name evidence="14" type="ordered locus">Thexy_1566</name>
</gene>
<evidence type="ECO:0000256" key="2">
    <source>
        <dbReference type="ARBA" id="ARBA00004141"/>
    </source>
</evidence>
<feature type="domain" description="Peptidase M50" evidence="13">
    <location>
        <begin position="111"/>
        <end position="167"/>
    </location>
</feature>
<organism evidence="14 15">
    <name type="scientific">Thermoanaerobacterium xylanolyticum (strain ATCC 49914 / DSM 7097 / LX-11)</name>
    <dbReference type="NCBI Taxonomy" id="858215"/>
    <lineage>
        <taxon>Bacteria</taxon>
        <taxon>Bacillati</taxon>
        <taxon>Bacillota</taxon>
        <taxon>Clostridia</taxon>
        <taxon>Thermoanaerobacterales</taxon>
        <taxon>Thermoanaerobacteraceae</taxon>
        <taxon>Thermoanaerobacterium</taxon>
    </lineage>
</organism>
<keyword evidence="6" id="KW-0479">Metal-binding</keyword>
<dbReference type="GO" id="GO:0006508">
    <property type="term" value="P:proteolysis"/>
    <property type="evidence" value="ECO:0007669"/>
    <property type="project" value="UniProtKB-KW"/>
</dbReference>
<dbReference type="GO" id="GO:0016020">
    <property type="term" value="C:membrane"/>
    <property type="evidence" value="ECO:0007669"/>
    <property type="project" value="UniProtKB-SubCell"/>
</dbReference>
<protein>
    <submittedName>
        <fullName evidence="14">Peptidase M50</fullName>
    </submittedName>
</protein>
<keyword evidence="9 12" id="KW-1133">Transmembrane helix</keyword>
<keyword evidence="11 12" id="KW-0472">Membrane</keyword>
<feature type="transmembrane region" description="Helical" evidence="12">
    <location>
        <begin position="155"/>
        <end position="176"/>
    </location>
</feature>
<sequence length="290" mass="32862">MSKMKIDDVKIKVNPFTWVFILFLVLAGLYIELIDIILTVAIHEASHYFVAKKLNINMIQIEVFPFGGAAVFDSEIFIRPDLEIIIALAGPLSNAVFIMVLIIVSQIIGTQLDYLIKINVLMCIFNLLPGVPLDGGRALKSVLSNFIGLTRANNVAVKISYVLSLLLIYGSILMIVNGNKNYVLIAMAVFLIISARNERKLSEYFNLRDLIYKKEELFRRGVMNVRTIAVLENQKLIKIINCFLPLKYHIIVVLDKNLKEKKRLTETELFDFAIENGLYLPIGEILSKVK</sequence>
<evidence type="ECO:0000313" key="15">
    <source>
        <dbReference type="Proteomes" id="UP000007239"/>
    </source>
</evidence>
<accession>F6BHC4</accession>
<dbReference type="AlphaFoldDB" id="F6BHC4"/>
<comment type="similarity">
    <text evidence="3">Belongs to the peptidase M50B family.</text>
</comment>
<keyword evidence="4" id="KW-0645">Protease</keyword>
<keyword evidence="8" id="KW-0862">Zinc</keyword>
<dbReference type="EMBL" id="CP002739">
    <property type="protein sequence ID" value="AEF17597.1"/>
    <property type="molecule type" value="Genomic_DNA"/>
</dbReference>
<evidence type="ECO:0000256" key="12">
    <source>
        <dbReference type="SAM" id="Phobius"/>
    </source>
</evidence>
<proteinExistence type="inferred from homology"/>
<dbReference type="Pfam" id="PF02163">
    <property type="entry name" value="Peptidase_M50"/>
    <property type="match status" value="2"/>
</dbReference>